<dbReference type="EMBL" id="CP069213">
    <property type="protein sequence ID" value="QRH03107.1"/>
    <property type="molecule type" value="Genomic_DNA"/>
</dbReference>
<gene>
    <name evidence="2" type="ORF">JQC75_06790</name>
</gene>
<evidence type="ECO:0000259" key="1">
    <source>
        <dbReference type="Pfam" id="PF00326"/>
    </source>
</evidence>
<dbReference type="InterPro" id="IPR029058">
    <property type="entry name" value="AB_hydrolase_fold"/>
</dbReference>
<organism evidence="2 3">
    <name type="scientific">Shewanella litorisediminis</name>
    <dbReference type="NCBI Taxonomy" id="1173586"/>
    <lineage>
        <taxon>Bacteria</taxon>
        <taxon>Pseudomonadati</taxon>
        <taxon>Pseudomonadota</taxon>
        <taxon>Gammaproteobacteria</taxon>
        <taxon>Alteromonadales</taxon>
        <taxon>Shewanellaceae</taxon>
        <taxon>Shewanella</taxon>
    </lineage>
</organism>
<reference evidence="2 3" key="1">
    <citation type="journal article" date="2012" name="Antonie Van Leeuwenhoek">
        <title>Shewanella litorisediminis sp. nov., a gammaproteobacterium isolated from a tidal flat sediment.</title>
        <authorList>
            <person name="Lee M.H."/>
            <person name="Yoon J.H."/>
        </authorList>
    </citation>
    <scope>NUCLEOTIDE SEQUENCE [LARGE SCALE GENOMIC DNA]</scope>
    <source>
        <strain evidence="2 3">SMK1-12</strain>
    </source>
</reference>
<proteinExistence type="predicted"/>
<accession>A0ABX7G6W9</accession>
<evidence type="ECO:0000313" key="2">
    <source>
        <dbReference type="EMBL" id="QRH03107.1"/>
    </source>
</evidence>
<dbReference type="RefSeq" id="WP_203326672.1">
    <property type="nucleotide sequence ID" value="NZ_CP069213.1"/>
</dbReference>
<dbReference type="Gene3D" id="3.40.50.1820">
    <property type="entry name" value="alpha/beta hydrolase"/>
    <property type="match status" value="1"/>
</dbReference>
<dbReference type="PANTHER" id="PTHR43056">
    <property type="entry name" value="PEPTIDASE S9 PROLYL OLIGOPEPTIDASE"/>
    <property type="match status" value="1"/>
</dbReference>
<dbReference type="Gene3D" id="2.120.10.30">
    <property type="entry name" value="TolB, C-terminal domain"/>
    <property type="match status" value="1"/>
</dbReference>
<dbReference type="PANTHER" id="PTHR43056:SF5">
    <property type="entry name" value="PEPTIDASE S9 PROLYL OLIGOPEPTIDASE CATALYTIC DOMAIN-CONTAINING PROTEIN"/>
    <property type="match status" value="1"/>
</dbReference>
<dbReference type="InterPro" id="IPR001375">
    <property type="entry name" value="Peptidase_S9_cat"/>
</dbReference>
<feature type="domain" description="Peptidase S9 prolyl oligopeptidase catalytic" evidence="1">
    <location>
        <begin position="454"/>
        <end position="659"/>
    </location>
</feature>
<dbReference type="InterPro" id="IPR050585">
    <property type="entry name" value="Xaa-Pro_dipeptidyl-ppase/CocE"/>
</dbReference>
<evidence type="ECO:0000313" key="3">
    <source>
        <dbReference type="Proteomes" id="UP000596252"/>
    </source>
</evidence>
<name>A0ABX7G6W9_9GAMM</name>
<sequence>MGLGIGHRAGAICLMTLALLGCEPRQESVLPQESDSEPMAARYGTWISPLTAEDVYASSDELIELRAVGELMYFSEFDGKSGNTGIKRLEADGTVTQVVPTDFNVGSRVHEYGGGDFLGIGQSLFATGKSDQLFYRFAPNQAPLALTPNGTRHGDCISYPKGSRIICVREDHRQQGSPAASLVTINLNFAGEGDTFVAGHDFISSPSINGDNTQLAWLTWEHPAMPWDNTRLWLGELDRKGRLHSSQVVAGEGGDVAITQPSFGPDGRLYFIADYDDWWNLYRLGDDGKPKLLYRKNADFAGPAWRLGERTYAFESENSLIASYVHNGEAGLIRLDLHTGHGEDIAVDFGEIKQLTGGKDGVYFIGSKVTTEKGIYRVSGRGVELVYAPRLMALDPRFISRAQSISFATADGMRAWGYFYWPRNPAFKGLSDTRPPLLVKLHGGPTAKANLAYRGDIQYWTSRGFAVLDLNFRGSSGFGRAYRQSLYGNWGKADVEDAVNAARFLVKKGWVNGSEMAISGASAGGLTALSALAYDDTFKAAVSRAGISDIEQLAGETHKFEKTYLDQLIGPIATHRAVYRERSPIHQLERLEEPLLLLQGLQDTVVLPNQTLTIYEALAKSQIPVALLTFDEENHNHWKDANLVKALEYELGFYGQVFGFSVADKVPSLDLNRQAPVEVSQPAQLKPD</sequence>
<dbReference type="SUPFAM" id="SSF53474">
    <property type="entry name" value="alpha/beta-Hydrolases"/>
    <property type="match status" value="1"/>
</dbReference>
<keyword evidence="3" id="KW-1185">Reference proteome</keyword>
<dbReference type="Proteomes" id="UP000596252">
    <property type="component" value="Chromosome"/>
</dbReference>
<dbReference type="InterPro" id="IPR011042">
    <property type="entry name" value="6-blade_b-propeller_TolB-like"/>
</dbReference>
<protein>
    <submittedName>
        <fullName evidence="2">S9 family peptidase</fullName>
    </submittedName>
</protein>
<dbReference type="SUPFAM" id="SSF82171">
    <property type="entry name" value="DPP6 N-terminal domain-like"/>
    <property type="match status" value="1"/>
</dbReference>
<dbReference type="Pfam" id="PF00326">
    <property type="entry name" value="Peptidase_S9"/>
    <property type="match status" value="1"/>
</dbReference>